<feature type="domain" description="AMP-binding enzyme C-terminal" evidence="3">
    <location>
        <begin position="423"/>
        <end position="493"/>
    </location>
</feature>
<dbReference type="Pfam" id="PF00501">
    <property type="entry name" value="AMP-binding"/>
    <property type="match status" value="1"/>
</dbReference>
<dbReference type="InterPro" id="IPR050237">
    <property type="entry name" value="ATP-dep_AMP-bd_enzyme"/>
</dbReference>
<dbReference type="InterPro" id="IPR042099">
    <property type="entry name" value="ANL_N_sf"/>
</dbReference>
<dbReference type="EMBL" id="LQPI01000023">
    <property type="protein sequence ID" value="ORW24238.1"/>
    <property type="molecule type" value="Genomic_DNA"/>
</dbReference>
<feature type="region of interest" description="Disordered" evidence="1">
    <location>
        <begin position="512"/>
        <end position="536"/>
    </location>
</feature>
<dbReference type="InterPro" id="IPR045851">
    <property type="entry name" value="AMP-bd_C_sf"/>
</dbReference>
<reference evidence="4 5" key="1">
    <citation type="submission" date="2016-01" db="EMBL/GenBank/DDBJ databases">
        <title>The new phylogeny of the genus Mycobacterium.</title>
        <authorList>
            <person name="Tarcisio F."/>
            <person name="Conor M."/>
            <person name="Antonella G."/>
            <person name="Elisabetta G."/>
            <person name="Giulia F.S."/>
            <person name="Sara T."/>
            <person name="Anna F."/>
            <person name="Clotilde B."/>
            <person name="Roberto B."/>
            <person name="Veronica D.S."/>
            <person name="Fabio R."/>
            <person name="Monica P."/>
            <person name="Olivier J."/>
            <person name="Enrico T."/>
            <person name="Nicola S."/>
        </authorList>
    </citation>
    <scope>NUCLEOTIDE SEQUENCE [LARGE SCALE GENOMIC DNA]</scope>
    <source>
        <strain evidence="4 5">DSM 44164</strain>
    </source>
</reference>
<dbReference type="Gene3D" id="3.40.50.12780">
    <property type="entry name" value="N-terminal domain of ligase-like"/>
    <property type="match status" value="1"/>
</dbReference>
<gene>
    <name evidence="4" type="ORF">AWC18_01065</name>
</gene>
<proteinExistence type="predicted"/>
<dbReference type="GO" id="GO:0016877">
    <property type="term" value="F:ligase activity, forming carbon-sulfur bonds"/>
    <property type="evidence" value="ECO:0007669"/>
    <property type="project" value="UniProtKB-ARBA"/>
</dbReference>
<dbReference type="Gene3D" id="3.30.300.30">
    <property type="match status" value="1"/>
</dbReference>
<keyword evidence="5" id="KW-1185">Reference proteome</keyword>
<protein>
    <submittedName>
        <fullName evidence="4">AMP-binding protein</fullName>
    </submittedName>
</protein>
<dbReference type="AlphaFoldDB" id="A0A1X1ZLS3"/>
<dbReference type="STRING" id="1782.AWC18_01065"/>
<dbReference type="InterPro" id="IPR000873">
    <property type="entry name" value="AMP-dep_synth/lig_dom"/>
</dbReference>
<dbReference type="Pfam" id="PF13193">
    <property type="entry name" value="AMP-binding_C"/>
    <property type="match status" value="1"/>
</dbReference>
<dbReference type="SUPFAM" id="SSF56801">
    <property type="entry name" value="Acetyl-CoA synthetase-like"/>
    <property type="match status" value="1"/>
</dbReference>
<evidence type="ECO:0000313" key="5">
    <source>
        <dbReference type="Proteomes" id="UP000193108"/>
    </source>
</evidence>
<organism evidence="4 5">
    <name type="scientific">Mycolicibacter nonchromogenicus</name>
    <name type="common">Mycobacterium nonchromogenicum</name>
    <dbReference type="NCBI Taxonomy" id="1782"/>
    <lineage>
        <taxon>Bacteria</taxon>
        <taxon>Bacillati</taxon>
        <taxon>Actinomycetota</taxon>
        <taxon>Actinomycetes</taxon>
        <taxon>Mycobacteriales</taxon>
        <taxon>Mycobacteriaceae</taxon>
        <taxon>Mycolicibacter</taxon>
    </lineage>
</organism>
<comment type="caution">
    <text evidence="4">The sequence shown here is derived from an EMBL/GenBank/DDBJ whole genome shotgun (WGS) entry which is preliminary data.</text>
</comment>
<dbReference type="PANTHER" id="PTHR43767:SF10">
    <property type="entry name" value="SURFACTIN SYNTHASE SUBUNIT 1"/>
    <property type="match status" value="1"/>
</dbReference>
<dbReference type="InterPro" id="IPR020845">
    <property type="entry name" value="AMP-binding_CS"/>
</dbReference>
<feature type="domain" description="AMP-dependent synthetase/ligase" evidence="2">
    <location>
        <begin position="16"/>
        <end position="372"/>
    </location>
</feature>
<dbReference type="InterPro" id="IPR025110">
    <property type="entry name" value="AMP-bd_C"/>
</dbReference>
<dbReference type="RefSeq" id="WP_085137586.1">
    <property type="nucleotide sequence ID" value="NZ_LQPI01000023.1"/>
</dbReference>
<accession>A0A1X1ZLS3</accession>
<evidence type="ECO:0000259" key="2">
    <source>
        <dbReference type="Pfam" id="PF00501"/>
    </source>
</evidence>
<evidence type="ECO:0000313" key="4">
    <source>
        <dbReference type="EMBL" id="ORW24238.1"/>
    </source>
</evidence>
<name>A0A1X1ZLS3_MYCNO</name>
<dbReference type="PANTHER" id="PTHR43767">
    <property type="entry name" value="LONG-CHAIN-FATTY-ACID--COA LIGASE"/>
    <property type="match status" value="1"/>
</dbReference>
<evidence type="ECO:0000256" key="1">
    <source>
        <dbReference type="SAM" id="MobiDB-lite"/>
    </source>
</evidence>
<dbReference type="Proteomes" id="UP000193108">
    <property type="component" value="Unassembled WGS sequence"/>
</dbReference>
<sequence>MPESPPARTVDAVVRSRAAADPSTPMVIDPIARLTYGDLDTSSRELAAVLVQAGVGKGTRVGLIMPNGVDWVRIAVAVTRIGAVLVPLSTLLTPPELRDQLRIAAVQFLISVEEFRGRRYLDDLPPDSLPTEDLPALQQIWSTQSLASATAGPGPRKIVDALTATVVPADLMTIIFTSGSSGPPKGVLHSHGSALGAVESGLAARCIGPDTRLYLPMPFFWVGGFGGGVLSALLAGATLITEEIPKPETTLSLLESQRVTLFRGWPDQAAALAQHATDADLSALRPGSLEALLPPTLRAEPGSRANLFGMTETFGPYCGYSADTDLPCSAWGSCGKPLTGTEVRIVDTDTGAPLPPETVGMIQLRGPHTLRGICGRSREEVFTVDGFYPTGDLGRFDRDGFLFFHGRSDDMFKVSGATVYPSEVEKALRSIPGVRAAFVTNVPDAGRDRVAAVVVGNELGVDALHAQARTLLSPFKVPAVWLIVDSTDAVPHGPTGKVDKRRLRDMVLTAGGDRIRPSASSSQWDACPPAQPGGHS</sequence>
<evidence type="ECO:0000259" key="3">
    <source>
        <dbReference type="Pfam" id="PF13193"/>
    </source>
</evidence>
<dbReference type="PROSITE" id="PS00455">
    <property type="entry name" value="AMP_BINDING"/>
    <property type="match status" value="1"/>
</dbReference>